<keyword evidence="6 12" id="KW-0698">rRNA processing</keyword>
<evidence type="ECO:0000313" key="19">
    <source>
        <dbReference type="Proteomes" id="UP000288675"/>
    </source>
</evidence>
<keyword evidence="20" id="KW-1185">Reference proteome</keyword>
<evidence type="ECO:0000256" key="4">
    <source>
        <dbReference type="ARBA" id="ARBA00013673"/>
    </source>
</evidence>
<dbReference type="Proteomes" id="UP000036168">
    <property type="component" value="Unassembled WGS sequence"/>
</dbReference>
<dbReference type="GO" id="GO:0070042">
    <property type="term" value="F:rRNA (uridine-N3-)-methyltransferase activity"/>
    <property type="evidence" value="ECO:0007669"/>
    <property type="project" value="TreeGrafter"/>
</dbReference>
<evidence type="ECO:0000259" key="13">
    <source>
        <dbReference type="Pfam" id="PF04452"/>
    </source>
</evidence>
<evidence type="ECO:0000259" key="14">
    <source>
        <dbReference type="Pfam" id="PF20260"/>
    </source>
</evidence>
<dbReference type="PIRSF" id="PIRSF015601">
    <property type="entry name" value="MTase_slr0722"/>
    <property type="match status" value="1"/>
</dbReference>
<dbReference type="KEGG" id="bgy:BGLY_3004"/>
<feature type="domain" description="Ribosomal RNA small subunit methyltransferase E PUA-like" evidence="14">
    <location>
        <begin position="21"/>
        <end position="67"/>
    </location>
</feature>
<dbReference type="Proteomes" id="UP001341297">
    <property type="component" value="Unassembled WGS sequence"/>
</dbReference>
<evidence type="ECO:0000256" key="6">
    <source>
        <dbReference type="ARBA" id="ARBA00022552"/>
    </source>
</evidence>
<dbReference type="Pfam" id="PF04452">
    <property type="entry name" value="Methyltrans_RNA"/>
    <property type="match status" value="1"/>
</dbReference>
<organism evidence="15 18">
    <name type="scientific">Bacillus glycinifermentans</name>
    <dbReference type="NCBI Taxonomy" id="1664069"/>
    <lineage>
        <taxon>Bacteria</taxon>
        <taxon>Bacillati</taxon>
        <taxon>Bacillota</taxon>
        <taxon>Bacilli</taxon>
        <taxon>Bacillales</taxon>
        <taxon>Bacillaceae</taxon>
        <taxon>Bacillus</taxon>
    </lineage>
</organism>
<dbReference type="CDD" id="cd18084">
    <property type="entry name" value="RsmE-like"/>
    <property type="match status" value="1"/>
</dbReference>
<dbReference type="RefSeq" id="WP_046131780.1">
    <property type="nucleotide sequence ID" value="NZ_CP023481.1"/>
</dbReference>
<dbReference type="Gene3D" id="2.40.240.20">
    <property type="entry name" value="Hypothetical PUA domain-like, domain 1"/>
    <property type="match status" value="1"/>
</dbReference>
<name>A0A0T6BU93_9BACI</name>
<dbReference type="AlphaFoldDB" id="A0A0T6BU93"/>
<dbReference type="EMBL" id="JARRTL010000008">
    <property type="protein sequence ID" value="MEC0484994.1"/>
    <property type="molecule type" value="Genomic_DNA"/>
</dbReference>
<evidence type="ECO:0000256" key="1">
    <source>
        <dbReference type="ARBA" id="ARBA00004496"/>
    </source>
</evidence>
<dbReference type="NCBIfam" id="NF008692">
    <property type="entry name" value="PRK11713.1-5"/>
    <property type="match status" value="1"/>
</dbReference>
<comment type="similarity">
    <text evidence="2 12">Belongs to the RNA methyltransferase RsmE family.</text>
</comment>
<reference evidence="15" key="2">
    <citation type="submission" date="2015-10" db="EMBL/GenBank/DDBJ databases">
        <authorList>
            <person name="Dunlap C."/>
        </authorList>
    </citation>
    <scope>NUCLEOTIDE SEQUENCE</scope>
    <source>
        <strain evidence="15">GO-13</strain>
    </source>
</reference>
<dbReference type="FunFam" id="3.40.1280.10:FF:000024">
    <property type="entry name" value="Ribosomal RNA small subunit methyltransferase E"/>
    <property type="match status" value="1"/>
</dbReference>
<evidence type="ECO:0000313" key="18">
    <source>
        <dbReference type="Proteomes" id="UP000036168"/>
    </source>
</evidence>
<dbReference type="EMBL" id="CP035232">
    <property type="protein sequence ID" value="QAT66104.1"/>
    <property type="molecule type" value="Genomic_DNA"/>
</dbReference>
<dbReference type="InterPro" id="IPR046886">
    <property type="entry name" value="RsmE_MTase_dom"/>
</dbReference>
<dbReference type="PATRIC" id="fig|1664069.6.peg.3229"/>
<comment type="catalytic activity">
    <reaction evidence="11 12">
        <text>uridine(1498) in 16S rRNA + S-adenosyl-L-methionine = N(3)-methyluridine(1498) in 16S rRNA + S-adenosyl-L-homocysteine + H(+)</text>
        <dbReference type="Rhea" id="RHEA:42920"/>
        <dbReference type="Rhea" id="RHEA-COMP:10283"/>
        <dbReference type="Rhea" id="RHEA-COMP:10284"/>
        <dbReference type="ChEBI" id="CHEBI:15378"/>
        <dbReference type="ChEBI" id="CHEBI:57856"/>
        <dbReference type="ChEBI" id="CHEBI:59789"/>
        <dbReference type="ChEBI" id="CHEBI:65315"/>
        <dbReference type="ChEBI" id="CHEBI:74502"/>
        <dbReference type="EC" id="2.1.1.193"/>
    </reaction>
</comment>
<dbReference type="PANTHER" id="PTHR30027">
    <property type="entry name" value="RIBOSOMAL RNA SMALL SUBUNIT METHYLTRANSFERASE E"/>
    <property type="match status" value="1"/>
</dbReference>
<evidence type="ECO:0000256" key="7">
    <source>
        <dbReference type="ARBA" id="ARBA00022603"/>
    </source>
</evidence>
<dbReference type="SUPFAM" id="SSF75217">
    <property type="entry name" value="alpha/beta knot"/>
    <property type="match status" value="1"/>
</dbReference>
<keyword evidence="8 12" id="KW-0808">Transferase</keyword>
<dbReference type="PANTHER" id="PTHR30027:SF3">
    <property type="entry name" value="16S RRNA (URACIL(1498)-N(3))-METHYLTRANSFERASE"/>
    <property type="match status" value="1"/>
</dbReference>
<evidence type="ECO:0000256" key="11">
    <source>
        <dbReference type="ARBA" id="ARBA00047944"/>
    </source>
</evidence>
<dbReference type="Pfam" id="PF20260">
    <property type="entry name" value="PUA_4"/>
    <property type="match status" value="1"/>
</dbReference>
<keyword evidence="7 12" id="KW-0489">Methyltransferase</keyword>
<dbReference type="InterPro" id="IPR029026">
    <property type="entry name" value="tRNA_m1G_MTases_N"/>
</dbReference>
<dbReference type="GO" id="GO:0070475">
    <property type="term" value="P:rRNA base methylation"/>
    <property type="evidence" value="ECO:0007669"/>
    <property type="project" value="TreeGrafter"/>
</dbReference>
<keyword evidence="9 12" id="KW-0949">S-adenosyl-L-methionine</keyword>
<feature type="domain" description="Ribosomal RNA small subunit methyltransferase E methyltransferase" evidence="13">
    <location>
        <begin position="76"/>
        <end position="245"/>
    </location>
</feature>
<gene>
    <name evidence="15" type="ORF">AB447_211865</name>
    <name evidence="17" type="ORF">EQZ20_15135</name>
    <name evidence="16" type="ORF">P8828_09040</name>
</gene>
<dbReference type="InterPro" id="IPR046887">
    <property type="entry name" value="RsmE_PUA-like"/>
</dbReference>
<dbReference type="STRING" id="1664069.BGLY_3004"/>
<dbReference type="SUPFAM" id="SSF88697">
    <property type="entry name" value="PUA domain-like"/>
    <property type="match status" value="1"/>
</dbReference>
<dbReference type="GO" id="GO:0005737">
    <property type="term" value="C:cytoplasm"/>
    <property type="evidence" value="ECO:0007669"/>
    <property type="project" value="UniProtKB-SubCell"/>
</dbReference>
<dbReference type="EC" id="2.1.1.193" evidence="3 12"/>
<dbReference type="Gene3D" id="3.40.1280.10">
    <property type="match status" value="1"/>
</dbReference>
<evidence type="ECO:0000313" key="20">
    <source>
        <dbReference type="Proteomes" id="UP001341297"/>
    </source>
</evidence>
<comment type="function">
    <text evidence="10 12">Specifically methylates the N3 position of the uracil ring of uridine 1498 (m3U1498) in 16S rRNA. Acts on the fully assembled 30S ribosomal subunit.</text>
</comment>
<dbReference type="InterPro" id="IPR029028">
    <property type="entry name" value="Alpha/beta_knot_MTases"/>
</dbReference>
<dbReference type="EMBL" id="LECW02000004">
    <property type="protein sequence ID" value="KRT95201.1"/>
    <property type="molecule type" value="Genomic_DNA"/>
</dbReference>
<dbReference type="OrthoDB" id="9815641at2"/>
<evidence type="ECO:0000256" key="3">
    <source>
        <dbReference type="ARBA" id="ARBA00012328"/>
    </source>
</evidence>
<sequence>MQRYFIEQTKQEIAASSAIVIKGEDVHHIANVMRMSPGDHVVCCAKDGHEAECRIESLSKEEVNLSVVDWTGKNRELPIRVHIANGLPKGDKLEWIIQKGTELGASSFLPFAASRSVVKLDEKKAKKKRERWAKIAKEAAEQSHRNKIPEVERVHTFQGLLESLPSFDKCVVAYEESSKQGENSGFQSVIKDLPEGSSLLMVFGPEGGFSEGEIEALKEKGALACGLGPRILRAETAPLYALAAVSYHTELLRGE</sequence>
<evidence type="ECO:0000256" key="9">
    <source>
        <dbReference type="ARBA" id="ARBA00022691"/>
    </source>
</evidence>
<evidence type="ECO:0000313" key="16">
    <source>
        <dbReference type="EMBL" id="MEC0484994.1"/>
    </source>
</evidence>
<protein>
    <recommendedName>
        <fullName evidence="4 12">Ribosomal RNA small subunit methyltransferase E</fullName>
        <ecNumber evidence="3 12">2.1.1.193</ecNumber>
    </recommendedName>
</protein>
<dbReference type="GeneID" id="82854008"/>
<reference evidence="17 19" key="3">
    <citation type="submission" date="2019-01" db="EMBL/GenBank/DDBJ databases">
        <title>Genome sequence of Bacillus glycinifermentans SRCM103574.</title>
        <authorList>
            <person name="Kong H.-J."/>
            <person name="Jeong S.-Y."/>
            <person name="Jeong D.-Y."/>
        </authorList>
    </citation>
    <scope>NUCLEOTIDE SEQUENCE [LARGE SCALE GENOMIC DNA]</scope>
    <source>
        <strain evidence="17 19">SRCM103574</strain>
    </source>
</reference>
<reference evidence="16 20" key="4">
    <citation type="submission" date="2023-03" db="EMBL/GenBank/DDBJ databases">
        <title>Agriculturally important microbes genome sequencing.</title>
        <authorList>
            <person name="Dunlap C."/>
        </authorList>
    </citation>
    <scope>NUCLEOTIDE SEQUENCE [LARGE SCALE GENOMIC DNA]</scope>
    <source>
        <strain evidence="16 20">CBP-3203</strain>
    </source>
</reference>
<evidence type="ECO:0000313" key="15">
    <source>
        <dbReference type="EMBL" id="KRT95201.1"/>
    </source>
</evidence>
<dbReference type="Proteomes" id="UP000288675">
    <property type="component" value="Chromosome"/>
</dbReference>
<dbReference type="NCBIfam" id="NF008691">
    <property type="entry name" value="PRK11713.1-4"/>
    <property type="match status" value="1"/>
</dbReference>
<evidence type="ECO:0000256" key="12">
    <source>
        <dbReference type="PIRNR" id="PIRNR015601"/>
    </source>
</evidence>
<dbReference type="InterPro" id="IPR015947">
    <property type="entry name" value="PUA-like_sf"/>
</dbReference>
<evidence type="ECO:0000256" key="5">
    <source>
        <dbReference type="ARBA" id="ARBA00022490"/>
    </source>
</evidence>
<comment type="subcellular location">
    <subcellularLocation>
        <location evidence="1 12">Cytoplasm</location>
    </subcellularLocation>
</comment>
<keyword evidence="5 12" id="KW-0963">Cytoplasm</keyword>
<evidence type="ECO:0000313" key="17">
    <source>
        <dbReference type="EMBL" id="QAT66104.1"/>
    </source>
</evidence>
<accession>A0A0T6BU93</accession>
<proteinExistence type="inferred from homology"/>
<evidence type="ECO:0000256" key="10">
    <source>
        <dbReference type="ARBA" id="ARBA00025699"/>
    </source>
</evidence>
<dbReference type="InterPro" id="IPR006700">
    <property type="entry name" value="RsmE"/>
</dbReference>
<evidence type="ECO:0000256" key="2">
    <source>
        <dbReference type="ARBA" id="ARBA00005528"/>
    </source>
</evidence>
<evidence type="ECO:0000256" key="8">
    <source>
        <dbReference type="ARBA" id="ARBA00022679"/>
    </source>
</evidence>
<reference evidence="15 18" key="1">
    <citation type="journal article" date="2015" name="Int. J. Syst. Evol. Microbiol.">
        <title>Bacillus glycinifermentans sp. nov., isolated from fermented soybean paste.</title>
        <authorList>
            <person name="Kim S.J."/>
            <person name="Dunlap C.A."/>
            <person name="Kwon S.W."/>
            <person name="Rooney A.P."/>
        </authorList>
    </citation>
    <scope>NUCLEOTIDE SEQUENCE [LARGE SCALE GENOMIC DNA]</scope>
    <source>
        <strain evidence="15 18">GO-13</strain>
    </source>
</reference>
<dbReference type="NCBIfam" id="TIGR00046">
    <property type="entry name" value="RsmE family RNA methyltransferase"/>
    <property type="match status" value="1"/>
</dbReference>